<proteinExistence type="predicted"/>
<protein>
    <submittedName>
        <fullName evidence="2">Photosystem reaction center subunit H</fullName>
    </submittedName>
</protein>
<organism evidence="2 3">
    <name type="scientific">Rubrivivax gelatinosus</name>
    <name type="common">Rhodocyclus gelatinosus</name>
    <name type="synonym">Rhodopseudomonas gelatinosa</name>
    <dbReference type="NCBI Taxonomy" id="28068"/>
    <lineage>
        <taxon>Bacteria</taxon>
        <taxon>Pseudomonadati</taxon>
        <taxon>Pseudomonadota</taxon>
        <taxon>Betaproteobacteria</taxon>
        <taxon>Burkholderiales</taxon>
        <taxon>Sphaerotilaceae</taxon>
        <taxon>Rubrivivax</taxon>
    </lineage>
</organism>
<dbReference type="InterPro" id="IPR011033">
    <property type="entry name" value="PRC_barrel-like_sf"/>
</dbReference>
<dbReference type="Proteomes" id="UP001041814">
    <property type="component" value="Unassembled WGS sequence"/>
</dbReference>
<evidence type="ECO:0000313" key="3">
    <source>
        <dbReference type="Proteomes" id="UP001041814"/>
    </source>
</evidence>
<dbReference type="EMBL" id="NRRU01000042">
    <property type="protein sequence ID" value="MBK1713607.1"/>
    <property type="molecule type" value="Genomic_DNA"/>
</dbReference>
<dbReference type="RefSeq" id="WP_200230023.1">
    <property type="nucleotide sequence ID" value="NZ_NRRT01000041.1"/>
</dbReference>
<name>A0ABS1DU86_RUBGE</name>
<reference evidence="2" key="1">
    <citation type="submission" date="2017-08" db="EMBL/GenBank/DDBJ databases">
        <authorList>
            <person name="Imhoff J.F."/>
            <person name="Rahn T."/>
            <person name="Kuenzel S."/>
            <person name="Neulinger S.C."/>
        </authorList>
    </citation>
    <scope>NUCLEOTIDE SEQUENCE</scope>
    <source>
        <strain evidence="2">IM 151</strain>
    </source>
</reference>
<accession>A0ABS1DU86</accession>
<evidence type="ECO:0000259" key="1">
    <source>
        <dbReference type="Pfam" id="PF05239"/>
    </source>
</evidence>
<dbReference type="PANTHER" id="PTHR36505:SF1">
    <property type="entry name" value="BLR1072 PROTEIN"/>
    <property type="match status" value="1"/>
</dbReference>
<dbReference type="Gene3D" id="2.30.30.240">
    <property type="entry name" value="PRC-barrel domain"/>
    <property type="match status" value="1"/>
</dbReference>
<dbReference type="Pfam" id="PF05239">
    <property type="entry name" value="PRC"/>
    <property type="match status" value="1"/>
</dbReference>
<sequence length="136" mass="14779">MQTNFQKRDRYGMYTRGHGGPGPALMGADTLMGNDVFNRDGESLGDIKELMIDMASGRVAYAVLSFGGVLGLGDKLFAVPWAALALDTVNQRFTLGVPKALLKDAPGFDKGHWPEMADKAWARSLHEFYGTTEPIA</sequence>
<gene>
    <name evidence="2" type="ORF">CKO43_12540</name>
</gene>
<dbReference type="SUPFAM" id="SSF50346">
    <property type="entry name" value="PRC-barrel domain"/>
    <property type="match status" value="1"/>
</dbReference>
<evidence type="ECO:0000313" key="2">
    <source>
        <dbReference type="EMBL" id="MBK1713607.1"/>
    </source>
</evidence>
<feature type="domain" description="PRC-barrel" evidence="1">
    <location>
        <begin position="27"/>
        <end position="101"/>
    </location>
</feature>
<comment type="caution">
    <text evidence="2">The sequence shown here is derived from an EMBL/GenBank/DDBJ whole genome shotgun (WGS) entry which is preliminary data.</text>
</comment>
<reference evidence="2" key="2">
    <citation type="journal article" date="2020" name="Microorganisms">
        <title>Osmotic Adaptation and Compatible Solute Biosynthesis of Phototrophic Bacteria as Revealed from Genome Analyses.</title>
        <authorList>
            <person name="Imhoff J.F."/>
            <person name="Rahn T."/>
            <person name="Kunzel S."/>
            <person name="Keller A."/>
            <person name="Neulinger S.C."/>
        </authorList>
    </citation>
    <scope>NUCLEOTIDE SEQUENCE</scope>
    <source>
        <strain evidence="2">IM 151</strain>
    </source>
</reference>
<keyword evidence="3" id="KW-1185">Reference proteome</keyword>
<dbReference type="InterPro" id="IPR027275">
    <property type="entry name" value="PRC-brl_dom"/>
</dbReference>
<dbReference type="PANTHER" id="PTHR36505">
    <property type="entry name" value="BLR1072 PROTEIN"/>
    <property type="match status" value="1"/>
</dbReference>